<dbReference type="EMBL" id="LVYI01000003">
    <property type="protein sequence ID" value="OAP61913.1"/>
    <property type="molecule type" value="Genomic_DNA"/>
</dbReference>
<evidence type="ECO:0000256" key="2">
    <source>
        <dbReference type="SAM" id="Phobius"/>
    </source>
</evidence>
<feature type="compositionally biased region" description="Low complexity" evidence="1">
    <location>
        <begin position="74"/>
        <end position="91"/>
    </location>
</feature>
<feature type="region of interest" description="Disordered" evidence="1">
    <location>
        <begin position="1"/>
        <end position="129"/>
    </location>
</feature>
<name>A0A178ZRT1_9EURO</name>
<accession>A0A178ZRT1</accession>
<reference evidence="3 4" key="1">
    <citation type="submission" date="2016-04" db="EMBL/GenBank/DDBJ databases">
        <title>Draft genome of Fonsecaea erecta CBS 125763.</title>
        <authorList>
            <person name="Weiss V.A."/>
            <person name="Vicente V.A."/>
            <person name="Raittz R.T."/>
            <person name="Moreno L.F."/>
            <person name="De Souza E.M."/>
            <person name="Pedrosa F.O."/>
            <person name="Steffens M.B."/>
            <person name="Faoro H."/>
            <person name="Tadra-Sfeir M.Z."/>
            <person name="Najafzadeh M.J."/>
            <person name="Felipe M.S."/>
            <person name="Teixeira M."/>
            <person name="Sun J."/>
            <person name="Xi L."/>
            <person name="Gomes R."/>
            <person name="De Azevedo C.M."/>
            <person name="Salgado C.G."/>
            <person name="Da Silva M.B."/>
            <person name="Nascimento M.F."/>
            <person name="Queiroz-Telles F."/>
            <person name="Attili D.S."/>
            <person name="Gorbushina A."/>
        </authorList>
    </citation>
    <scope>NUCLEOTIDE SEQUENCE [LARGE SCALE GENOMIC DNA]</scope>
    <source>
        <strain evidence="3 4">CBS 125763</strain>
    </source>
</reference>
<feature type="compositionally biased region" description="Polar residues" evidence="1">
    <location>
        <begin position="17"/>
        <end position="30"/>
    </location>
</feature>
<feature type="transmembrane region" description="Helical" evidence="2">
    <location>
        <begin position="209"/>
        <end position="234"/>
    </location>
</feature>
<organism evidence="3 4">
    <name type="scientific">Fonsecaea erecta</name>
    <dbReference type="NCBI Taxonomy" id="1367422"/>
    <lineage>
        <taxon>Eukaryota</taxon>
        <taxon>Fungi</taxon>
        <taxon>Dikarya</taxon>
        <taxon>Ascomycota</taxon>
        <taxon>Pezizomycotina</taxon>
        <taxon>Eurotiomycetes</taxon>
        <taxon>Chaetothyriomycetidae</taxon>
        <taxon>Chaetothyriales</taxon>
        <taxon>Herpotrichiellaceae</taxon>
        <taxon>Fonsecaea</taxon>
    </lineage>
</organism>
<feature type="compositionally biased region" description="Basic and acidic residues" evidence="1">
    <location>
        <begin position="1"/>
        <end position="10"/>
    </location>
</feature>
<gene>
    <name evidence="3" type="ORF">AYL99_04116</name>
</gene>
<dbReference type="OrthoDB" id="4721035at2759"/>
<keyword evidence="4" id="KW-1185">Reference proteome</keyword>
<dbReference type="GeneID" id="30008285"/>
<dbReference type="RefSeq" id="XP_018695280.1">
    <property type="nucleotide sequence ID" value="XM_018835630.1"/>
</dbReference>
<comment type="caution">
    <text evidence="3">The sequence shown here is derived from an EMBL/GenBank/DDBJ whole genome shotgun (WGS) entry which is preliminary data.</text>
</comment>
<feature type="transmembrane region" description="Helical" evidence="2">
    <location>
        <begin position="161"/>
        <end position="188"/>
    </location>
</feature>
<feature type="transmembrane region" description="Helical" evidence="2">
    <location>
        <begin position="274"/>
        <end position="297"/>
    </location>
</feature>
<sequence length="879" mass="96184">MDGDEHDLFHARRAFRRQNSSLLPGNSYEQAPQDDHEFQNLTPSTEWTEEPVTGLNISGLSRPVKRVPVGSKGPSFTSTDASTSTVAAPDSLVLGPGRSSPYQHTTSPAEDAKSFRSHRSSYSRLNQQTSQDFSPEAGLLHTHTRVDENCPTHGDILTSPWSWWTISILALAVYSTVFSGVFLGIAFAKPRWGQRIGTNGHLTFGNATLLSALLSKTVELSFVTIFVALLGQILSRRAFAKTEKNSGISIAEMTMRSWVMQPGTLITNWIVVRYAASTVLGIMVLVAVLAATFYTTAAEALVAPKPKFGPLEDRTLWGQVAASYANSIYLAQSCETPVPEDPDPDGVGPHPEGDTCLQIDYAGQSFHNFKTFMSDWRERLNVGNTSSDPSSIYGRPAPVATLFDNTTVQGQWVTPSHENITTDSQRWGRLVQNVTLAMPHTNLFNAARDPKNHILQPEDLQGNGEYFIQAAIPAPLINVLCVGMSTAELAPLIVNVSSIANPETYFPRPTAVDDIFNFGDTGPYNGVQQAPVFSKLPIEYNTLGFISQQWGYYSIYVLAAPPPVDKRAFPTDDYVLCSVKSAQYRNCTTYYRVAQSGGQLSVECDKSPGNTLPYVKAVKDAVIGNWDADWKDVGSEWLRSLSLTAGINDANASSARLLSQMIPAYSEGQPTFLTSDMPTIGEALAVLAGETALLSSSNSPFVHFWNYSVAILDEPQYQNFKARVSYKDYASGGTQTWQNLFYVILVAVFLLSSFSLVYLLWTFCLLGRVTDYTEPQNMFALAINSPPSNTMSGTCGAGPSGGLLAKKWQVDMQTAGTGATTPRDRSQHPHFYVRCREDGVPVGNSSSRRKRRSRPATITSFTVAESPAVEQYMRLAGKP</sequence>
<keyword evidence="2" id="KW-1133">Transmembrane helix</keyword>
<evidence type="ECO:0000313" key="4">
    <source>
        <dbReference type="Proteomes" id="UP000078343"/>
    </source>
</evidence>
<evidence type="ECO:0000313" key="3">
    <source>
        <dbReference type="EMBL" id="OAP61913.1"/>
    </source>
</evidence>
<keyword evidence="2" id="KW-0812">Transmembrane</keyword>
<dbReference type="Proteomes" id="UP000078343">
    <property type="component" value="Unassembled WGS sequence"/>
</dbReference>
<evidence type="ECO:0000256" key="1">
    <source>
        <dbReference type="SAM" id="MobiDB-lite"/>
    </source>
</evidence>
<feature type="transmembrane region" description="Helical" evidence="2">
    <location>
        <begin position="740"/>
        <end position="761"/>
    </location>
</feature>
<protein>
    <submittedName>
        <fullName evidence="3">Uncharacterized protein</fullName>
    </submittedName>
</protein>
<dbReference type="STRING" id="1367422.A0A178ZRT1"/>
<keyword evidence="2" id="KW-0472">Membrane</keyword>
<dbReference type="AlphaFoldDB" id="A0A178ZRT1"/>
<proteinExistence type="predicted"/>